<evidence type="ECO:0000256" key="1">
    <source>
        <dbReference type="ARBA" id="ARBA00004123"/>
    </source>
</evidence>
<name>A0A6A6MMT4_HEVBR</name>
<dbReference type="PANTHER" id="PTHR47999">
    <property type="entry name" value="TRANSCRIPTION FACTOR MYB8-RELATED-RELATED"/>
    <property type="match status" value="1"/>
</dbReference>
<reference evidence="5 6" key="1">
    <citation type="journal article" date="2020" name="Mol. Plant">
        <title>The Chromosome-Based Rubber Tree Genome Provides New Insights into Spurge Genome Evolution and Rubber Biosynthesis.</title>
        <authorList>
            <person name="Liu J."/>
            <person name="Shi C."/>
            <person name="Shi C.C."/>
            <person name="Li W."/>
            <person name="Zhang Q.J."/>
            <person name="Zhang Y."/>
            <person name="Li K."/>
            <person name="Lu H.F."/>
            <person name="Shi C."/>
            <person name="Zhu S.T."/>
            <person name="Xiao Z.Y."/>
            <person name="Nan H."/>
            <person name="Yue Y."/>
            <person name="Zhu X.G."/>
            <person name="Wu Y."/>
            <person name="Hong X.N."/>
            <person name="Fan G.Y."/>
            <person name="Tong Y."/>
            <person name="Zhang D."/>
            <person name="Mao C.L."/>
            <person name="Liu Y.L."/>
            <person name="Hao S.J."/>
            <person name="Liu W.Q."/>
            <person name="Lv M.Q."/>
            <person name="Zhang H.B."/>
            <person name="Liu Y."/>
            <person name="Hu-Tang G.R."/>
            <person name="Wang J.P."/>
            <person name="Wang J.H."/>
            <person name="Sun Y.H."/>
            <person name="Ni S.B."/>
            <person name="Chen W.B."/>
            <person name="Zhang X.C."/>
            <person name="Jiao Y.N."/>
            <person name="Eichler E.E."/>
            <person name="Li G.H."/>
            <person name="Liu X."/>
            <person name="Gao L.Z."/>
        </authorList>
    </citation>
    <scope>NUCLEOTIDE SEQUENCE [LARGE SCALE GENOMIC DNA]</scope>
    <source>
        <strain evidence="6">cv. GT1</strain>
        <tissue evidence="5">Leaf</tissue>
    </source>
</reference>
<accession>A0A6A6MMT4</accession>
<evidence type="ECO:0000313" key="6">
    <source>
        <dbReference type="Proteomes" id="UP000467840"/>
    </source>
</evidence>
<feature type="domain" description="Myb-like" evidence="4">
    <location>
        <begin position="9"/>
        <end position="60"/>
    </location>
</feature>
<dbReference type="InterPro" id="IPR009057">
    <property type="entry name" value="Homeodomain-like_sf"/>
</dbReference>
<dbReference type="PANTHER" id="PTHR47999:SF9">
    <property type="entry name" value="TRANSCRIPTION REPRESSOR MYB5-LIKE"/>
    <property type="match status" value="1"/>
</dbReference>
<evidence type="ECO:0000259" key="4">
    <source>
        <dbReference type="PROSITE" id="PS50090"/>
    </source>
</evidence>
<evidence type="ECO:0000256" key="3">
    <source>
        <dbReference type="ARBA" id="ARBA00023242"/>
    </source>
</evidence>
<dbReference type="Gene3D" id="1.10.10.60">
    <property type="entry name" value="Homeodomain-like"/>
    <property type="match status" value="1"/>
</dbReference>
<dbReference type="GO" id="GO:0005634">
    <property type="term" value="C:nucleus"/>
    <property type="evidence" value="ECO:0007669"/>
    <property type="project" value="UniProtKB-SubCell"/>
</dbReference>
<comment type="subcellular location">
    <subcellularLocation>
        <location evidence="1">Nucleus</location>
    </subcellularLocation>
</comment>
<keyword evidence="6" id="KW-1185">Reference proteome</keyword>
<dbReference type="Pfam" id="PF00249">
    <property type="entry name" value="Myb_DNA-binding"/>
    <property type="match status" value="1"/>
</dbReference>
<sequence length="77" mass="8903">MGRAPCCSQVGLDRGSWTAREDKLLINYIRAHGEGHWRSLPKKADENVLDEMFEEYEQLRKTDNYAQLDSFIDSLLA</sequence>
<proteinExistence type="predicted"/>
<dbReference type="EMBL" id="JAAGAX010000005">
    <property type="protein sequence ID" value="KAF2313496.1"/>
    <property type="molecule type" value="Genomic_DNA"/>
</dbReference>
<keyword evidence="3" id="KW-0539">Nucleus</keyword>
<protein>
    <recommendedName>
        <fullName evidence="4">Myb-like domain-containing protein</fullName>
    </recommendedName>
</protein>
<keyword evidence="2" id="KW-0238">DNA-binding</keyword>
<dbReference type="CDD" id="cd00167">
    <property type="entry name" value="SANT"/>
    <property type="match status" value="1"/>
</dbReference>
<dbReference type="SUPFAM" id="SSF46689">
    <property type="entry name" value="Homeodomain-like"/>
    <property type="match status" value="1"/>
</dbReference>
<evidence type="ECO:0000313" key="5">
    <source>
        <dbReference type="EMBL" id="KAF2313496.1"/>
    </source>
</evidence>
<organism evidence="5 6">
    <name type="scientific">Hevea brasiliensis</name>
    <name type="common">Para rubber tree</name>
    <name type="synonym">Siphonia brasiliensis</name>
    <dbReference type="NCBI Taxonomy" id="3981"/>
    <lineage>
        <taxon>Eukaryota</taxon>
        <taxon>Viridiplantae</taxon>
        <taxon>Streptophyta</taxon>
        <taxon>Embryophyta</taxon>
        <taxon>Tracheophyta</taxon>
        <taxon>Spermatophyta</taxon>
        <taxon>Magnoliopsida</taxon>
        <taxon>eudicotyledons</taxon>
        <taxon>Gunneridae</taxon>
        <taxon>Pentapetalae</taxon>
        <taxon>rosids</taxon>
        <taxon>fabids</taxon>
        <taxon>Malpighiales</taxon>
        <taxon>Euphorbiaceae</taxon>
        <taxon>Crotonoideae</taxon>
        <taxon>Micrandreae</taxon>
        <taxon>Hevea</taxon>
    </lineage>
</organism>
<dbReference type="AlphaFoldDB" id="A0A6A6MMT4"/>
<dbReference type="Proteomes" id="UP000467840">
    <property type="component" value="Chromosome 15"/>
</dbReference>
<gene>
    <name evidence="5" type="ORF">GH714_011259</name>
</gene>
<comment type="caution">
    <text evidence="5">The sequence shown here is derived from an EMBL/GenBank/DDBJ whole genome shotgun (WGS) entry which is preliminary data.</text>
</comment>
<dbReference type="GO" id="GO:0003677">
    <property type="term" value="F:DNA binding"/>
    <property type="evidence" value="ECO:0007669"/>
    <property type="project" value="UniProtKB-KW"/>
</dbReference>
<dbReference type="PROSITE" id="PS50090">
    <property type="entry name" value="MYB_LIKE"/>
    <property type="match status" value="1"/>
</dbReference>
<dbReference type="InterPro" id="IPR001005">
    <property type="entry name" value="SANT/Myb"/>
</dbReference>
<dbReference type="InterPro" id="IPR015495">
    <property type="entry name" value="Myb_TF_plants"/>
</dbReference>
<evidence type="ECO:0000256" key="2">
    <source>
        <dbReference type="ARBA" id="ARBA00023125"/>
    </source>
</evidence>